<name>A0A853CIK7_9ACTN</name>
<keyword evidence="3 4" id="KW-0808">Transferase</keyword>
<dbReference type="GO" id="GO:0008299">
    <property type="term" value="P:isoprenoid biosynthetic process"/>
    <property type="evidence" value="ECO:0007669"/>
    <property type="project" value="InterPro"/>
</dbReference>
<dbReference type="EC" id="2.5.1.1" evidence="4"/>
<dbReference type="PROSITE" id="PS00444">
    <property type="entry name" value="POLYPRENYL_SYNTHASE_2"/>
    <property type="match status" value="1"/>
</dbReference>
<dbReference type="PANTHER" id="PTHR12001:SF71">
    <property type="entry name" value="(2E,6E)-FARNESYL DIPHOSPHATE SYNTHASE"/>
    <property type="match status" value="1"/>
</dbReference>
<dbReference type="SFLD" id="SFLDS00005">
    <property type="entry name" value="Isoprenoid_Synthase_Type_I"/>
    <property type="match status" value="1"/>
</dbReference>
<accession>A0A853CIK7</accession>
<proteinExistence type="inferred from homology"/>
<evidence type="ECO:0000256" key="3">
    <source>
        <dbReference type="RuleBase" id="RU004466"/>
    </source>
</evidence>
<dbReference type="EMBL" id="JACBZT010000001">
    <property type="protein sequence ID" value="NYJ07136.1"/>
    <property type="molecule type" value="Genomic_DNA"/>
</dbReference>
<comment type="caution">
    <text evidence="4">The sequence shown here is derived from an EMBL/GenBank/DDBJ whole genome shotgun (WGS) entry which is preliminary data.</text>
</comment>
<sequence>MTTMLVPALHRSRDLVTPSLRAAVDRLDPTTRALASYHLGWCEADGTLREAGGGKALRPALVLLAARACGGPEDDAVPGAVAVELVHNFSLVHDDLMDGDTQRRHRATVWSVWGSSSAILTGDALLTLAQQVVLESGSPYLADQLRVLLDATAELIRGQVDDLAFESRPLVGLDECFDMAAGKTGALLAASAALGALSAGASPAAVEALTTYGRHLGTAFQLVDDLLGIWGSPAETGKPVLSDLRSRKKSLPVCYAIAQRGPAAEELAAWLTTPAPDRSLPITVDEAEEAGLHRAAELLEACGAREWTLGEARRHVAQAQCGLDAVALEQEPRAELAALAEFVVERES</sequence>
<gene>
    <name evidence="4" type="ORF">GGQ55_003414</name>
</gene>
<protein>
    <submittedName>
        <fullName evidence="4">Geranylgeranyl diphosphate synthase type I</fullName>
        <ecNumber evidence="4">2.5.1.1</ecNumber>
        <ecNumber evidence="4">2.5.1.10</ecNumber>
        <ecNumber evidence="4">2.5.1.29</ecNumber>
    </submittedName>
</protein>
<dbReference type="CDD" id="cd00685">
    <property type="entry name" value="Trans_IPPS_HT"/>
    <property type="match status" value="1"/>
</dbReference>
<dbReference type="GO" id="GO:0004337">
    <property type="term" value="F:(2E,6E)-farnesyl diphosphate synthase activity"/>
    <property type="evidence" value="ECO:0007669"/>
    <property type="project" value="UniProtKB-EC"/>
</dbReference>
<dbReference type="Proteomes" id="UP000541969">
    <property type="component" value="Unassembled WGS sequence"/>
</dbReference>
<keyword evidence="5" id="KW-1185">Reference proteome</keyword>
<evidence type="ECO:0000256" key="2">
    <source>
        <dbReference type="ARBA" id="ARBA00022842"/>
    </source>
</evidence>
<dbReference type="PANTHER" id="PTHR12001">
    <property type="entry name" value="GERANYLGERANYL PYROPHOSPHATE SYNTHASE"/>
    <property type="match status" value="1"/>
</dbReference>
<dbReference type="GO" id="GO:0046872">
    <property type="term" value="F:metal ion binding"/>
    <property type="evidence" value="ECO:0007669"/>
    <property type="project" value="UniProtKB-KW"/>
</dbReference>
<dbReference type="InterPro" id="IPR000092">
    <property type="entry name" value="Polyprenyl_synt"/>
</dbReference>
<keyword evidence="1" id="KW-0479">Metal-binding</keyword>
<dbReference type="EC" id="2.5.1.10" evidence="4"/>
<dbReference type="EC" id="2.5.1.29" evidence="4"/>
<dbReference type="GO" id="GO:0004161">
    <property type="term" value="F:dimethylallyltranstransferase activity"/>
    <property type="evidence" value="ECO:0007669"/>
    <property type="project" value="UniProtKB-EC"/>
</dbReference>
<evidence type="ECO:0000256" key="1">
    <source>
        <dbReference type="ARBA" id="ARBA00022723"/>
    </source>
</evidence>
<reference evidence="4 5" key="1">
    <citation type="submission" date="2020-07" db="EMBL/GenBank/DDBJ databases">
        <title>Sequencing the genomes of 1000 actinobacteria strains.</title>
        <authorList>
            <person name="Klenk H.-P."/>
        </authorList>
    </citation>
    <scope>NUCLEOTIDE SEQUENCE [LARGE SCALE GENOMIC DNA]</scope>
    <source>
        <strain evidence="4 5">DSM 104001</strain>
    </source>
</reference>
<dbReference type="SUPFAM" id="SSF48576">
    <property type="entry name" value="Terpenoid synthases"/>
    <property type="match status" value="1"/>
</dbReference>
<dbReference type="PROSITE" id="PS00723">
    <property type="entry name" value="POLYPRENYL_SYNTHASE_1"/>
    <property type="match status" value="1"/>
</dbReference>
<evidence type="ECO:0000313" key="4">
    <source>
        <dbReference type="EMBL" id="NYJ07136.1"/>
    </source>
</evidence>
<keyword evidence="2" id="KW-0460">Magnesium</keyword>
<evidence type="ECO:0000313" key="5">
    <source>
        <dbReference type="Proteomes" id="UP000541969"/>
    </source>
</evidence>
<organism evidence="4 5">
    <name type="scientific">Petropleomorpha daqingensis</name>
    <dbReference type="NCBI Taxonomy" id="2026353"/>
    <lineage>
        <taxon>Bacteria</taxon>
        <taxon>Bacillati</taxon>
        <taxon>Actinomycetota</taxon>
        <taxon>Actinomycetes</taxon>
        <taxon>Geodermatophilales</taxon>
        <taxon>Geodermatophilaceae</taxon>
        <taxon>Petropleomorpha</taxon>
    </lineage>
</organism>
<comment type="similarity">
    <text evidence="3">Belongs to the FPP/GGPP synthase family.</text>
</comment>
<dbReference type="Gene3D" id="1.10.600.10">
    <property type="entry name" value="Farnesyl Diphosphate Synthase"/>
    <property type="match status" value="1"/>
</dbReference>
<dbReference type="InterPro" id="IPR008949">
    <property type="entry name" value="Isoprenoid_synthase_dom_sf"/>
</dbReference>
<dbReference type="InterPro" id="IPR033749">
    <property type="entry name" value="Polyprenyl_synt_CS"/>
</dbReference>
<dbReference type="Pfam" id="PF00348">
    <property type="entry name" value="polyprenyl_synt"/>
    <property type="match status" value="1"/>
</dbReference>
<dbReference type="GO" id="GO:0004311">
    <property type="term" value="F:geranylgeranyl diphosphate synthase activity"/>
    <property type="evidence" value="ECO:0007669"/>
    <property type="project" value="UniProtKB-EC"/>
</dbReference>
<dbReference type="SFLD" id="SFLDG01017">
    <property type="entry name" value="Polyprenyl_Transferase_Like"/>
    <property type="match status" value="1"/>
</dbReference>
<dbReference type="AlphaFoldDB" id="A0A853CIK7"/>